<name>A0ABY3ZPF5_9RHOB</name>
<evidence type="ECO:0000313" key="2">
    <source>
        <dbReference type="EMBL" id="UOA16020.1"/>
    </source>
</evidence>
<dbReference type="RefSeq" id="WP_243261474.1">
    <property type="nucleotide sequence ID" value="NZ_CP085144.1"/>
</dbReference>
<reference evidence="3" key="1">
    <citation type="journal article" date="2022" name="Microorganisms">
        <title>Beyond the ABCs#Discovery of Three New Plasmid Types in Rhodobacterales (RepQ, RepY, RepW).</title>
        <authorList>
            <person name="Freese H.M."/>
            <person name="Ringel V."/>
            <person name="Overmann J."/>
            <person name="Petersen J."/>
        </authorList>
    </citation>
    <scope>NUCLEOTIDE SEQUENCE [LARGE SCALE GENOMIC DNA]</scope>
    <source>
        <strain evidence="3">DSM 109990</strain>
    </source>
</reference>
<dbReference type="Proteomes" id="UP000831019">
    <property type="component" value="Chromosome"/>
</dbReference>
<evidence type="ECO:0000256" key="1">
    <source>
        <dbReference type="SAM" id="Phobius"/>
    </source>
</evidence>
<accession>A0ABY3ZPF5</accession>
<keyword evidence="1" id="KW-1133">Transmembrane helix</keyword>
<gene>
    <name evidence="2" type="ORF">DSM109990_02875</name>
</gene>
<keyword evidence="3" id="KW-1185">Reference proteome</keyword>
<sequence>MNRLLALFAFTAIAIFLLILAVEVPSIDLIIIVAVTLAFVAYDFFTSSRKDRD</sequence>
<feature type="transmembrane region" description="Helical" evidence="1">
    <location>
        <begin position="31"/>
        <end position="48"/>
    </location>
</feature>
<proteinExistence type="predicted"/>
<evidence type="ECO:0000313" key="3">
    <source>
        <dbReference type="Proteomes" id="UP000831019"/>
    </source>
</evidence>
<organism evidence="2 3">
    <name type="scientific">Sulfitobacter dubius</name>
    <dbReference type="NCBI Taxonomy" id="218673"/>
    <lineage>
        <taxon>Bacteria</taxon>
        <taxon>Pseudomonadati</taxon>
        <taxon>Pseudomonadota</taxon>
        <taxon>Alphaproteobacteria</taxon>
        <taxon>Rhodobacterales</taxon>
        <taxon>Roseobacteraceae</taxon>
        <taxon>Sulfitobacter</taxon>
    </lineage>
</organism>
<protein>
    <submittedName>
        <fullName evidence="2">Uncharacterized protein</fullName>
    </submittedName>
</protein>
<dbReference type="EMBL" id="CP085144">
    <property type="protein sequence ID" value="UOA16020.1"/>
    <property type="molecule type" value="Genomic_DNA"/>
</dbReference>
<keyword evidence="1" id="KW-0472">Membrane</keyword>
<keyword evidence="1" id="KW-0812">Transmembrane</keyword>